<reference evidence="2 3" key="1">
    <citation type="journal article" date="2018" name="Mol. Plant">
        <title>The genome of Artemisia annua provides insight into the evolution of Asteraceae family and artemisinin biosynthesis.</title>
        <authorList>
            <person name="Shen Q."/>
            <person name="Zhang L."/>
            <person name="Liao Z."/>
            <person name="Wang S."/>
            <person name="Yan T."/>
            <person name="Shi P."/>
            <person name="Liu M."/>
            <person name="Fu X."/>
            <person name="Pan Q."/>
            <person name="Wang Y."/>
            <person name="Lv Z."/>
            <person name="Lu X."/>
            <person name="Zhang F."/>
            <person name="Jiang W."/>
            <person name="Ma Y."/>
            <person name="Chen M."/>
            <person name="Hao X."/>
            <person name="Li L."/>
            <person name="Tang Y."/>
            <person name="Lv G."/>
            <person name="Zhou Y."/>
            <person name="Sun X."/>
            <person name="Brodelius P.E."/>
            <person name="Rose J.K.C."/>
            <person name="Tang K."/>
        </authorList>
    </citation>
    <scope>NUCLEOTIDE SEQUENCE [LARGE SCALE GENOMIC DNA]</scope>
    <source>
        <strain evidence="3">cv. Huhao1</strain>
        <tissue evidence="2">Leaf</tissue>
    </source>
</reference>
<feature type="region of interest" description="Disordered" evidence="1">
    <location>
        <begin position="1"/>
        <end position="20"/>
    </location>
</feature>
<feature type="compositionally biased region" description="Polar residues" evidence="1">
    <location>
        <begin position="154"/>
        <end position="168"/>
    </location>
</feature>
<feature type="compositionally biased region" description="Polar residues" evidence="1">
    <location>
        <begin position="8"/>
        <end position="20"/>
    </location>
</feature>
<dbReference type="EMBL" id="PKPP01018362">
    <property type="protein sequence ID" value="PWA36313.1"/>
    <property type="molecule type" value="Genomic_DNA"/>
</dbReference>
<organism evidence="2 3">
    <name type="scientific">Artemisia annua</name>
    <name type="common">Sweet wormwood</name>
    <dbReference type="NCBI Taxonomy" id="35608"/>
    <lineage>
        <taxon>Eukaryota</taxon>
        <taxon>Viridiplantae</taxon>
        <taxon>Streptophyta</taxon>
        <taxon>Embryophyta</taxon>
        <taxon>Tracheophyta</taxon>
        <taxon>Spermatophyta</taxon>
        <taxon>Magnoliopsida</taxon>
        <taxon>eudicotyledons</taxon>
        <taxon>Gunneridae</taxon>
        <taxon>Pentapetalae</taxon>
        <taxon>asterids</taxon>
        <taxon>campanulids</taxon>
        <taxon>Asterales</taxon>
        <taxon>Asteraceae</taxon>
        <taxon>Asteroideae</taxon>
        <taxon>Anthemideae</taxon>
        <taxon>Artemisiinae</taxon>
        <taxon>Artemisia</taxon>
    </lineage>
</organism>
<keyword evidence="3" id="KW-1185">Reference proteome</keyword>
<dbReference type="OrthoDB" id="1698062at2759"/>
<dbReference type="AlphaFoldDB" id="A0A2U1KI22"/>
<evidence type="ECO:0000313" key="3">
    <source>
        <dbReference type="Proteomes" id="UP000245207"/>
    </source>
</evidence>
<gene>
    <name evidence="2" type="ORF">CTI12_AA601070</name>
</gene>
<dbReference type="STRING" id="35608.A0A2U1KI22"/>
<comment type="caution">
    <text evidence="2">The sequence shown here is derived from an EMBL/GenBank/DDBJ whole genome shotgun (WGS) entry which is preliminary data.</text>
</comment>
<evidence type="ECO:0000313" key="2">
    <source>
        <dbReference type="EMBL" id="PWA36313.1"/>
    </source>
</evidence>
<name>A0A2U1KI22_ARTAN</name>
<proteinExistence type="predicted"/>
<dbReference type="Proteomes" id="UP000245207">
    <property type="component" value="Unassembled WGS sequence"/>
</dbReference>
<dbReference type="PANTHER" id="PTHR45023:SF4">
    <property type="entry name" value="GLYCINE-RICH PROTEIN-RELATED"/>
    <property type="match status" value="1"/>
</dbReference>
<protein>
    <submittedName>
        <fullName evidence="2">Fgenesh protein 73</fullName>
    </submittedName>
</protein>
<dbReference type="PANTHER" id="PTHR45023">
    <property type="match status" value="1"/>
</dbReference>
<accession>A0A2U1KI22</accession>
<evidence type="ECO:0000256" key="1">
    <source>
        <dbReference type="SAM" id="MobiDB-lite"/>
    </source>
</evidence>
<feature type="region of interest" description="Disordered" evidence="1">
    <location>
        <begin position="120"/>
        <end position="191"/>
    </location>
</feature>
<sequence>MAAWCHISSDSTRGNNQRKSSMWARICQMYEQTRSENPKDIGPRNENQMKGRFKRLSENGSKWVAAYRATYSRKTSGMNLKDVELDAHKIYEADGSKFLDLTVFNEVMCKNPKWMLNIDRNNTRSHTMDEEPNEESGGSTKRSRTNEEGEYVVHSNQETPNSGGSTIQRPIGRDASKKKGKGRASQSFSFPNNEFFEELRAMRIARESEIEVMNKRLEVDKKREEREPKREERDII</sequence>